<dbReference type="PROSITE" id="PS51318">
    <property type="entry name" value="TAT"/>
    <property type="match status" value="1"/>
</dbReference>
<feature type="region of interest" description="Disordered" evidence="4">
    <location>
        <begin position="1"/>
        <end position="24"/>
    </location>
</feature>
<dbReference type="RefSeq" id="WP_122104785.1">
    <property type="nucleotide sequence ID" value="NZ_JBHSKV010000024.1"/>
</dbReference>
<dbReference type="PROSITE" id="PS50983">
    <property type="entry name" value="FE_B12_PBP"/>
    <property type="match status" value="1"/>
</dbReference>
<comment type="subcellular location">
    <subcellularLocation>
        <location evidence="1">Cell envelope</location>
    </subcellularLocation>
</comment>
<organism evidence="6 7">
    <name type="scientific">Halorubrum glutamatedens</name>
    <dbReference type="NCBI Taxonomy" id="2707018"/>
    <lineage>
        <taxon>Archaea</taxon>
        <taxon>Methanobacteriati</taxon>
        <taxon>Methanobacteriota</taxon>
        <taxon>Stenosarchaea group</taxon>
        <taxon>Halobacteria</taxon>
        <taxon>Halobacteriales</taxon>
        <taxon>Haloferacaceae</taxon>
        <taxon>Halorubrum</taxon>
    </lineage>
</organism>
<protein>
    <submittedName>
        <fullName evidence="6">ABC transporter substrate-binding protein</fullName>
    </submittedName>
</protein>
<sequence>MNDTDDVHDTDPTGSDAIDGPTRRDAIKCGGSVALGGLLAGCTGGDPTADTGETAEDGSSPASDATDGEPDDDADGSAETEGDGAGHAATLSPMGTVEFDSVPERVFTVFTGYADMAVALGHGDAVTAVYVPEMSGTTMNRYYGDLEGVSFEWEDLFDPLSEGLAKERLYDLDADVHLADPAWASTQENWDRSDVEEIDSRVAPWFGNFYSGTRAAPPSGYDDYEYYDLWEVFGGVADVFDERERYEALAAVHEDLLEMIRSDLPPNEERPTAVRVSLAADGESFYTYHLNEPGYWLADTRPLGAVDAFAEEEWGGLWGEVDFEAMAEADPDVILHLWGFTPSRSMAEFRSTLRDHPVGADLAAVRNDRLHAQGMRYQGPIMNLFQIEMTAKQLYPETFGEWPRYEDGDGYPEFSETERLFDRERVANAIAGDP</sequence>
<feature type="region of interest" description="Disordered" evidence="4">
    <location>
        <begin position="40"/>
        <end position="91"/>
    </location>
</feature>
<feature type="compositionally biased region" description="Basic and acidic residues" evidence="4">
    <location>
        <begin position="1"/>
        <end position="11"/>
    </location>
</feature>
<accession>A0ABD5QWK6</accession>
<evidence type="ECO:0000256" key="1">
    <source>
        <dbReference type="ARBA" id="ARBA00004196"/>
    </source>
</evidence>
<dbReference type="PANTHER" id="PTHR30532">
    <property type="entry name" value="IRON III DICITRATE-BINDING PERIPLASMIC PROTEIN"/>
    <property type="match status" value="1"/>
</dbReference>
<evidence type="ECO:0000256" key="2">
    <source>
        <dbReference type="ARBA" id="ARBA00022448"/>
    </source>
</evidence>
<keyword evidence="7" id="KW-1185">Reference proteome</keyword>
<dbReference type="EMBL" id="JBHSKV010000024">
    <property type="protein sequence ID" value="MFC5136522.1"/>
    <property type="molecule type" value="Genomic_DNA"/>
</dbReference>
<feature type="compositionally biased region" description="Acidic residues" evidence="4">
    <location>
        <begin position="66"/>
        <end position="82"/>
    </location>
</feature>
<evidence type="ECO:0000256" key="4">
    <source>
        <dbReference type="SAM" id="MobiDB-lite"/>
    </source>
</evidence>
<proteinExistence type="predicted"/>
<evidence type="ECO:0000256" key="3">
    <source>
        <dbReference type="ARBA" id="ARBA00022729"/>
    </source>
</evidence>
<dbReference type="PANTHER" id="PTHR30532:SF1">
    <property type="entry name" value="IRON(3+)-HYDROXAMATE-BINDING PROTEIN FHUD"/>
    <property type="match status" value="1"/>
</dbReference>
<dbReference type="InterPro" id="IPR002491">
    <property type="entry name" value="ABC_transptr_periplasmic_BD"/>
</dbReference>
<dbReference type="AlphaFoldDB" id="A0ABD5QWK6"/>
<evidence type="ECO:0000313" key="7">
    <source>
        <dbReference type="Proteomes" id="UP001596145"/>
    </source>
</evidence>
<name>A0ABD5QWK6_9EURY</name>
<dbReference type="Pfam" id="PF01497">
    <property type="entry name" value="Peripla_BP_2"/>
    <property type="match status" value="1"/>
</dbReference>
<gene>
    <name evidence="6" type="ORF">ACFPJA_17595</name>
</gene>
<dbReference type="Gene3D" id="3.40.50.1980">
    <property type="entry name" value="Nitrogenase molybdenum iron protein domain"/>
    <property type="match status" value="2"/>
</dbReference>
<reference evidence="6 7" key="1">
    <citation type="journal article" date="2019" name="Int. J. Syst. Evol. Microbiol.">
        <title>The Global Catalogue of Microorganisms (GCM) 10K type strain sequencing project: providing services to taxonomists for standard genome sequencing and annotation.</title>
        <authorList>
            <consortium name="The Broad Institute Genomics Platform"/>
            <consortium name="The Broad Institute Genome Sequencing Center for Infectious Disease"/>
            <person name="Wu L."/>
            <person name="Ma J."/>
        </authorList>
    </citation>
    <scope>NUCLEOTIDE SEQUENCE [LARGE SCALE GENOMIC DNA]</scope>
    <source>
        <strain evidence="6 7">CGMCC 1.16026</strain>
    </source>
</reference>
<dbReference type="SUPFAM" id="SSF53807">
    <property type="entry name" value="Helical backbone' metal receptor"/>
    <property type="match status" value="1"/>
</dbReference>
<feature type="domain" description="Fe/B12 periplasmic-binding" evidence="5">
    <location>
        <begin position="105"/>
        <end position="402"/>
    </location>
</feature>
<keyword evidence="3" id="KW-0732">Signal</keyword>
<keyword evidence="2" id="KW-0813">Transport</keyword>
<comment type="caution">
    <text evidence="6">The sequence shown here is derived from an EMBL/GenBank/DDBJ whole genome shotgun (WGS) entry which is preliminary data.</text>
</comment>
<dbReference type="InterPro" id="IPR006311">
    <property type="entry name" value="TAT_signal"/>
</dbReference>
<evidence type="ECO:0000259" key="5">
    <source>
        <dbReference type="PROSITE" id="PS50983"/>
    </source>
</evidence>
<dbReference type="InterPro" id="IPR051313">
    <property type="entry name" value="Bact_iron-sidero_bind"/>
</dbReference>
<dbReference type="Proteomes" id="UP001596145">
    <property type="component" value="Unassembled WGS sequence"/>
</dbReference>
<evidence type="ECO:0000313" key="6">
    <source>
        <dbReference type="EMBL" id="MFC5136522.1"/>
    </source>
</evidence>